<evidence type="ECO:0000313" key="9">
    <source>
        <dbReference type="EMBL" id="CAD6556726.1"/>
    </source>
</evidence>
<feature type="transmembrane region" description="Helical" evidence="8">
    <location>
        <begin position="293"/>
        <end position="315"/>
    </location>
</feature>
<feature type="transmembrane region" description="Helical" evidence="8">
    <location>
        <begin position="146"/>
        <end position="162"/>
    </location>
</feature>
<evidence type="ECO:0000256" key="8">
    <source>
        <dbReference type="SAM" id="Phobius"/>
    </source>
</evidence>
<protein>
    <recommendedName>
        <fullName evidence="11">DUF2029 domain-containing protein</fullName>
    </recommendedName>
</protein>
<keyword evidence="2" id="KW-1003">Cell membrane</keyword>
<proteinExistence type="inferred from homology"/>
<feature type="transmembrane region" description="Helical" evidence="8">
    <location>
        <begin position="169"/>
        <end position="185"/>
    </location>
</feature>
<feature type="transmembrane region" description="Helical" evidence="8">
    <location>
        <begin position="345"/>
        <end position="363"/>
    </location>
</feature>
<keyword evidence="3" id="KW-0808">Transferase</keyword>
<evidence type="ECO:0000256" key="1">
    <source>
        <dbReference type="ARBA" id="ARBA00004651"/>
    </source>
</evidence>
<name>A0ABN7IDZ9_9BURK</name>
<keyword evidence="10" id="KW-1185">Reference proteome</keyword>
<dbReference type="Proteomes" id="UP000598032">
    <property type="component" value="Unassembled WGS sequence"/>
</dbReference>
<dbReference type="InterPro" id="IPR018584">
    <property type="entry name" value="GT87"/>
</dbReference>
<dbReference type="EMBL" id="CAJHCP010000016">
    <property type="protein sequence ID" value="CAD6556726.1"/>
    <property type="molecule type" value="Genomic_DNA"/>
</dbReference>
<feature type="transmembrane region" description="Helical" evidence="8">
    <location>
        <begin position="118"/>
        <end position="140"/>
    </location>
</feature>
<evidence type="ECO:0008006" key="11">
    <source>
        <dbReference type="Google" id="ProtNLM"/>
    </source>
</evidence>
<feature type="transmembrane region" description="Helical" evidence="8">
    <location>
        <begin position="375"/>
        <end position="393"/>
    </location>
</feature>
<feature type="transmembrane region" description="Helical" evidence="8">
    <location>
        <begin position="15"/>
        <end position="37"/>
    </location>
</feature>
<evidence type="ECO:0000256" key="6">
    <source>
        <dbReference type="ARBA" id="ARBA00023136"/>
    </source>
</evidence>
<evidence type="ECO:0000256" key="7">
    <source>
        <dbReference type="ARBA" id="ARBA00024033"/>
    </source>
</evidence>
<keyword evidence="4 8" id="KW-0812">Transmembrane</keyword>
<organism evidence="9 10">
    <name type="scientific">Paraburkholderia metrosideri</name>
    <dbReference type="NCBI Taxonomy" id="580937"/>
    <lineage>
        <taxon>Bacteria</taxon>
        <taxon>Pseudomonadati</taxon>
        <taxon>Pseudomonadota</taxon>
        <taxon>Betaproteobacteria</taxon>
        <taxon>Burkholderiales</taxon>
        <taxon>Burkholderiaceae</taxon>
        <taxon>Paraburkholderia</taxon>
    </lineage>
</organism>
<accession>A0ABN7IDZ9</accession>
<gene>
    <name evidence="9" type="ORF">LMG28140_05964</name>
</gene>
<evidence type="ECO:0000256" key="5">
    <source>
        <dbReference type="ARBA" id="ARBA00022989"/>
    </source>
</evidence>
<keyword evidence="6 8" id="KW-0472">Membrane</keyword>
<dbReference type="Pfam" id="PF09594">
    <property type="entry name" value="GT87"/>
    <property type="match status" value="1"/>
</dbReference>
<comment type="caution">
    <text evidence="9">The sequence shown here is derived from an EMBL/GenBank/DDBJ whole genome shotgun (WGS) entry which is preliminary data.</text>
</comment>
<dbReference type="RefSeq" id="WP_201645857.1">
    <property type="nucleotide sequence ID" value="NZ_CAJHCP010000016.1"/>
</dbReference>
<sequence length="428" mass="46625">MFNASAVRAKSGSGLGLGAGAVGLLLVAVGCLALHIVHIVAKFRANPADAFSDFNLYLYAFNGVLDDPASLYDHDGLVTFLQGIGARSTGDDVFYAYPPQFALIFSPLSMLTPLAAKLVWFCGSVMLFAGGLWMLVKMAYRGTERSVAVLLIAVALLSFPLVEDTYDGQSNELLFFLLVATFFLIERGNRYAAGLFLGFAIAIKLTPIAVAGLLLLRREWRTVIVTIVVSTLLTLITAAQLGSRVLWHYFMSDMARLNGMTMAMGGGGAPTNNSLRGALQTLSTAVGMPLSDVTLALISAAFALAVCLFSLYLVFRRHRDSRIDYALICMTMLLIYPVLESIHMVLALIPLLILLGTAFELRGRRLSALGSKVEMLLGAVAVVLLFFSARFVSYTVASMIIYLLCVARYFSSSMMFRRNKFHRVKRIA</sequence>
<evidence type="ECO:0000256" key="4">
    <source>
        <dbReference type="ARBA" id="ARBA00022692"/>
    </source>
</evidence>
<comment type="subcellular location">
    <subcellularLocation>
        <location evidence="1">Cell membrane</location>
        <topology evidence="1">Multi-pass membrane protein</topology>
    </subcellularLocation>
</comment>
<feature type="transmembrane region" description="Helical" evidence="8">
    <location>
        <begin position="191"/>
        <end position="216"/>
    </location>
</feature>
<reference evidence="9 10" key="1">
    <citation type="submission" date="2020-10" db="EMBL/GenBank/DDBJ databases">
        <authorList>
            <person name="Peeters C."/>
        </authorList>
    </citation>
    <scope>NUCLEOTIDE SEQUENCE [LARGE SCALE GENOMIC DNA]</scope>
    <source>
        <strain evidence="9 10">LMG 28140</strain>
    </source>
</reference>
<evidence type="ECO:0000313" key="10">
    <source>
        <dbReference type="Proteomes" id="UP000598032"/>
    </source>
</evidence>
<comment type="similarity">
    <text evidence="7">Belongs to the glycosyltransferase 87 family.</text>
</comment>
<evidence type="ECO:0000256" key="3">
    <source>
        <dbReference type="ARBA" id="ARBA00022679"/>
    </source>
</evidence>
<keyword evidence="5 8" id="KW-1133">Transmembrane helix</keyword>
<evidence type="ECO:0000256" key="2">
    <source>
        <dbReference type="ARBA" id="ARBA00022475"/>
    </source>
</evidence>
<feature type="transmembrane region" description="Helical" evidence="8">
    <location>
        <begin position="223"/>
        <end position="247"/>
    </location>
</feature>